<protein>
    <submittedName>
        <fullName evidence="1">Uncharacterized protein</fullName>
    </submittedName>
</protein>
<name>A0ACB0FH64_RANTA</name>
<proteinExistence type="predicted"/>
<dbReference type="EMBL" id="OX596091">
    <property type="protein sequence ID" value="CAI9712059.1"/>
    <property type="molecule type" value="Genomic_DNA"/>
</dbReference>
<accession>A0ACB0FH64</accession>
<organism evidence="1 2">
    <name type="scientific">Rangifer tarandus platyrhynchus</name>
    <name type="common">Svalbard reindeer</name>
    <dbReference type="NCBI Taxonomy" id="3082113"/>
    <lineage>
        <taxon>Eukaryota</taxon>
        <taxon>Metazoa</taxon>
        <taxon>Chordata</taxon>
        <taxon>Craniata</taxon>
        <taxon>Vertebrata</taxon>
        <taxon>Euteleostomi</taxon>
        <taxon>Mammalia</taxon>
        <taxon>Eutheria</taxon>
        <taxon>Laurasiatheria</taxon>
        <taxon>Artiodactyla</taxon>
        <taxon>Ruminantia</taxon>
        <taxon>Pecora</taxon>
        <taxon>Cervidae</taxon>
        <taxon>Odocoileinae</taxon>
        <taxon>Rangifer</taxon>
    </lineage>
</organism>
<dbReference type="Proteomes" id="UP001162501">
    <property type="component" value="Chromosome 7"/>
</dbReference>
<evidence type="ECO:0000313" key="1">
    <source>
        <dbReference type="EMBL" id="CAI9712059.1"/>
    </source>
</evidence>
<gene>
    <name evidence="1" type="ORF">MRATA1EN3_LOCUS23272</name>
</gene>
<sequence length="244" mass="25123">MAAASEEGGGLLRSLQPAVQAPTRGPRRLLSGWSEAPRPQRAGWTGLDGRLSAEARRGRTAVQRRGPGSPEARGGPGRGREALKEGWGSGGLGLPRNFRADAAPPGPSGTVSEGSQRALGEPSAAPPPRTMSPPDAEATSLQGTAAEAHPPSARSGEPQSGPPAAAGRTRRLRGQVTGRVPARPSLSATWDLTGIAGETCVTWRNGHVPRAGHVQGGRGAEPELARSREIRGGHVTARERCGLT</sequence>
<reference evidence="1" key="1">
    <citation type="submission" date="2023-05" db="EMBL/GenBank/DDBJ databases">
        <authorList>
            <consortium name="ELIXIR-Norway"/>
        </authorList>
    </citation>
    <scope>NUCLEOTIDE SEQUENCE</scope>
</reference>
<evidence type="ECO:0000313" key="2">
    <source>
        <dbReference type="Proteomes" id="UP001162501"/>
    </source>
</evidence>